<dbReference type="InterPro" id="IPR050534">
    <property type="entry name" value="Coronavir_polyprotein_1ab"/>
</dbReference>
<accession>A0A2I1CKK8</accession>
<dbReference type="VEuPathDB" id="FungiDB:P174DRAFT_5420"/>
<evidence type="ECO:0000313" key="2">
    <source>
        <dbReference type="EMBL" id="PKX98164.1"/>
    </source>
</evidence>
<protein>
    <recommendedName>
        <fullName evidence="1">DNA2/NAM7 helicase helicase domain-containing protein</fullName>
    </recommendedName>
</protein>
<dbReference type="OrthoDB" id="4510440at2759"/>
<sequence length="156" mass="17516">MVKRDKECRLGREQSKELRNAYEGCVLAVLRNCKVVATTLSNASHELLRDSSFEPDFVISDEAGQCLEGDHCIALTMPTVKAVVLIGDPDQLPPTVISENDCNEGATYLKRALMTRLQKAGYPCTMLTTNCRNHSQILDLWNRRVYNGDLRVQSTR</sequence>
<dbReference type="Proteomes" id="UP000234474">
    <property type="component" value="Unassembled WGS sequence"/>
</dbReference>
<dbReference type="STRING" id="1392255.A0A2I1CKK8"/>
<dbReference type="GeneID" id="36539716"/>
<evidence type="ECO:0000313" key="3">
    <source>
        <dbReference type="Proteomes" id="UP000234474"/>
    </source>
</evidence>
<dbReference type="PANTHER" id="PTHR43788">
    <property type="entry name" value="DNA2/NAM7 HELICASE FAMILY MEMBER"/>
    <property type="match status" value="1"/>
</dbReference>
<dbReference type="InterPro" id="IPR041677">
    <property type="entry name" value="DNA2/NAM7_AAA_11"/>
</dbReference>
<gene>
    <name evidence="2" type="ORF">P174DRAFT_5420</name>
</gene>
<dbReference type="GO" id="GO:0043139">
    <property type="term" value="F:5'-3' DNA helicase activity"/>
    <property type="evidence" value="ECO:0007669"/>
    <property type="project" value="TreeGrafter"/>
</dbReference>
<dbReference type="AlphaFoldDB" id="A0A2I1CKK8"/>
<dbReference type="PANTHER" id="PTHR43788:SF8">
    <property type="entry name" value="DNA-BINDING PROTEIN SMUBP-2"/>
    <property type="match status" value="1"/>
</dbReference>
<reference evidence="3" key="1">
    <citation type="journal article" date="2018" name="Proc. Natl. Acad. Sci. U.S.A.">
        <title>Linking secondary metabolites to gene clusters through genome sequencing of six diverse Aspergillus species.</title>
        <authorList>
            <person name="Kaerboelling I."/>
            <person name="Vesth T.C."/>
            <person name="Frisvad J.C."/>
            <person name="Nybo J.L."/>
            <person name="Theobald S."/>
            <person name="Kuo A."/>
            <person name="Bowyer P."/>
            <person name="Matsuda Y."/>
            <person name="Mondo S."/>
            <person name="Lyhne E.K."/>
            <person name="Kogle M.E."/>
            <person name="Clum A."/>
            <person name="Lipzen A."/>
            <person name="Salamov A."/>
            <person name="Ngan C.Y."/>
            <person name="Daum C."/>
            <person name="Chiniquy J."/>
            <person name="Barry K."/>
            <person name="LaButti K."/>
            <person name="Haridas S."/>
            <person name="Simmons B.A."/>
            <person name="Magnuson J.K."/>
            <person name="Mortensen U.H."/>
            <person name="Larsen T.O."/>
            <person name="Grigoriev I.V."/>
            <person name="Baker S.E."/>
            <person name="Andersen M.R."/>
        </authorList>
    </citation>
    <scope>NUCLEOTIDE SEQUENCE [LARGE SCALE GENOMIC DNA]</scope>
    <source>
        <strain evidence="3">IBT 16806</strain>
    </source>
</reference>
<proteinExistence type="predicted"/>
<evidence type="ECO:0000259" key="1">
    <source>
        <dbReference type="Pfam" id="PF13086"/>
    </source>
</evidence>
<dbReference type="EMBL" id="MSZS01000001">
    <property type="protein sequence ID" value="PKX98164.1"/>
    <property type="molecule type" value="Genomic_DNA"/>
</dbReference>
<organism evidence="2 3">
    <name type="scientific">Aspergillus novofumigatus (strain IBT 16806)</name>
    <dbReference type="NCBI Taxonomy" id="1392255"/>
    <lineage>
        <taxon>Eukaryota</taxon>
        <taxon>Fungi</taxon>
        <taxon>Dikarya</taxon>
        <taxon>Ascomycota</taxon>
        <taxon>Pezizomycotina</taxon>
        <taxon>Eurotiomycetes</taxon>
        <taxon>Eurotiomycetidae</taxon>
        <taxon>Eurotiales</taxon>
        <taxon>Aspergillaceae</taxon>
        <taxon>Aspergillus</taxon>
        <taxon>Aspergillus subgen. Fumigati</taxon>
    </lineage>
</organism>
<name>A0A2I1CKK8_ASPN1</name>
<dbReference type="Pfam" id="PF13086">
    <property type="entry name" value="AAA_11"/>
    <property type="match status" value="1"/>
</dbReference>
<feature type="domain" description="DNA2/NAM7 helicase helicase" evidence="1">
    <location>
        <begin position="4"/>
        <end position="99"/>
    </location>
</feature>
<keyword evidence="3" id="KW-1185">Reference proteome</keyword>
<comment type="caution">
    <text evidence="2">The sequence shown here is derived from an EMBL/GenBank/DDBJ whole genome shotgun (WGS) entry which is preliminary data.</text>
</comment>
<dbReference type="SUPFAM" id="SSF52540">
    <property type="entry name" value="P-loop containing nucleoside triphosphate hydrolases"/>
    <property type="match status" value="1"/>
</dbReference>
<dbReference type="InterPro" id="IPR027417">
    <property type="entry name" value="P-loop_NTPase"/>
</dbReference>
<dbReference type="Gene3D" id="3.40.50.300">
    <property type="entry name" value="P-loop containing nucleotide triphosphate hydrolases"/>
    <property type="match status" value="1"/>
</dbReference>
<dbReference type="RefSeq" id="XP_024686759.1">
    <property type="nucleotide sequence ID" value="XM_024832380.1"/>
</dbReference>